<sequence>MVDISKMIPVLPSSFLPDNANAIDWGACGIACFATGSTINFFDIVDGQIHRLYSRNFGVRTITALKFHEINRIMAFGDADGNLLFWDVEKRGIICSILPYAHNSACLDICWKGSSIIALFSNNHMVQMCCNPNINTENLRRMEIQWDIQLKNKYSRLSFDPHLTGYILLSSNMPQFSVYQLSPGETTPQPFYECVELSTPNNIQDIQWSLHFPGFIWVLLENEIVFFHIDSKTLIPMIRQRSSASSFLKIIQFKNTHKNFITFHRNGLLTVFKSQTELKYAVTQEILPKHCSSQVITLAQNPISDKELFLVYSEIGPVLYDVDKEKIVNSCFNFPVTVTAIDCSENYYAVGTTNGCIVIFKFGTFDLSTVHRYQVCNSSIEFVGISQPINKIFFKSHDSIGEIRLDSRKVIIYNSRALPPKRCISTSLGAFIVQRDTHILGIYINGKEMPALLPSDIIDIAVKDAVSGPSSGELGVLLASKEIIFIRYNETDGVKILSSKFSIKAPVSPIALCFSDKQLLLAFDSGNILIHDFEAKKTKNASATVNNVKTMRICGEAIFGLCGSGNTLFWSNGEDFKQYSYSVKSFVPLSNDLIFIVGGDNIARFLKVNGWRQIYTESTILLPDTSQQRFVHHVQNHPLLKIGSPDLTATLSDIANSIGSIDESSRRNSIEISNNDSNNNNSDVSNNDNKESQEDEHANESNQSLNNEDDPNQLMQLPKRELPEESLEGFGLETPWFHPKSRDLWYILRDDDKIPLMVQCHSGSGETGYFEKVMATLYSMVQYVTPEFLMQKFSAALFANEYDTAAQILIHDNPVESSIFKNATLAGCVIACEENPSDKLITHLKSASISLILQGSYEEGAILLRMSKLDKIAAEYFLDHDQLHIALKFIRACLTNPNEKKSMLTKIASKFYSKGNKERALLLFASAGEWHFCLWILKNLGRTSDAFFIKKYLIYRGILKPINAELQKAYPDVMDLIDLIAQIDIDFAEFASESGIDNQMMKKLLA</sequence>
<name>A0ABR2IPL3_9EUKA</name>
<evidence type="ECO:0000313" key="3">
    <source>
        <dbReference type="Proteomes" id="UP001470230"/>
    </source>
</evidence>
<comment type="caution">
    <text evidence="2">The sequence shown here is derived from an EMBL/GenBank/DDBJ whole genome shotgun (WGS) entry which is preliminary data.</text>
</comment>
<reference evidence="2 3" key="1">
    <citation type="submission" date="2024-04" db="EMBL/GenBank/DDBJ databases">
        <title>Tritrichomonas musculus Genome.</title>
        <authorList>
            <person name="Alves-Ferreira E."/>
            <person name="Grigg M."/>
            <person name="Lorenzi H."/>
            <person name="Galac M."/>
        </authorList>
    </citation>
    <scope>NUCLEOTIDE SEQUENCE [LARGE SCALE GENOMIC DNA]</scope>
    <source>
        <strain evidence="2 3">EAF2021</strain>
    </source>
</reference>
<feature type="region of interest" description="Disordered" evidence="1">
    <location>
        <begin position="665"/>
        <end position="713"/>
    </location>
</feature>
<dbReference type="EMBL" id="JAPFFF010000015">
    <property type="protein sequence ID" value="KAK8866258.1"/>
    <property type="molecule type" value="Genomic_DNA"/>
</dbReference>
<dbReference type="PANTHER" id="PTHR14593">
    <property type="entry name" value="WD REPEAT-CONTAINING PROTEIN 11"/>
    <property type="match status" value="1"/>
</dbReference>
<protein>
    <submittedName>
        <fullName evidence="2">Uncharacterized protein</fullName>
    </submittedName>
</protein>
<feature type="compositionally biased region" description="Basic and acidic residues" evidence="1">
    <location>
        <begin position="688"/>
        <end position="699"/>
    </location>
</feature>
<dbReference type="SUPFAM" id="SSF50978">
    <property type="entry name" value="WD40 repeat-like"/>
    <property type="match status" value="1"/>
</dbReference>
<accession>A0ABR2IPL3</accession>
<dbReference type="PANTHER" id="PTHR14593:SF5">
    <property type="entry name" value="WD REPEAT-CONTAINING PROTEIN 11"/>
    <property type="match status" value="1"/>
</dbReference>
<evidence type="ECO:0000313" key="2">
    <source>
        <dbReference type="EMBL" id="KAK8866258.1"/>
    </source>
</evidence>
<dbReference type="InterPro" id="IPR036322">
    <property type="entry name" value="WD40_repeat_dom_sf"/>
</dbReference>
<organism evidence="2 3">
    <name type="scientific">Tritrichomonas musculus</name>
    <dbReference type="NCBI Taxonomy" id="1915356"/>
    <lineage>
        <taxon>Eukaryota</taxon>
        <taxon>Metamonada</taxon>
        <taxon>Parabasalia</taxon>
        <taxon>Tritrichomonadida</taxon>
        <taxon>Tritrichomonadidae</taxon>
        <taxon>Tritrichomonas</taxon>
    </lineage>
</organism>
<dbReference type="InterPro" id="IPR015943">
    <property type="entry name" value="WD40/YVTN_repeat-like_dom_sf"/>
</dbReference>
<keyword evidence="3" id="KW-1185">Reference proteome</keyword>
<dbReference type="InterPro" id="IPR039694">
    <property type="entry name" value="WDR11"/>
</dbReference>
<gene>
    <name evidence="2" type="ORF">M9Y10_009217</name>
</gene>
<dbReference type="SUPFAM" id="SSF63829">
    <property type="entry name" value="Calcium-dependent phosphotriesterase"/>
    <property type="match status" value="1"/>
</dbReference>
<dbReference type="Proteomes" id="UP001470230">
    <property type="component" value="Unassembled WGS sequence"/>
</dbReference>
<feature type="compositionally biased region" description="Low complexity" evidence="1">
    <location>
        <begin position="670"/>
        <end position="687"/>
    </location>
</feature>
<dbReference type="Gene3D" id="2.130.10.10">
    <property type="entry name" value="YVTN repeat-like/Quinoprotein amine dehydrogenase"/>
    <property type="match status" value="2"/>
</dbReference>
<evidence type="ECO:0000256" key="1">
    <source>
        <dbReference type="SAM" id="MobiDB-lite"/>
    </source>
</evidence>
<proteinExistence type="predicted"/>